<dbReference type="EMBL" id="CP054698">
    <property type="protein sequence ID" value="QMS87754.1"/>
    <property type="molecule type" value="Genomic_DNA"/>
</dbReference>
<sequence length="152" mass="17339">MSDVVTDDELLYRCIFCGLDKYYRIGEFGLELSSQAFTDRNQAPSVDRAKLRDYDPQCTQKNPDDGVVSLIAGEVRMINVSQNDQKGKPVFDYKIDVCPRPTDDNPSHAQIEPSPNYTNKGTFRKVAEKLARLATERIKKEDWEIKPQDLPP</sequence>
<dbReference type="Proteomes" id="UP000514713">
    <property type="component" value="Chromosome"/>
</dbReference>
<gene>
    <name evidence="1" type="ORF">HUN01_09220</name>
</gene>
<keyword evidence="2" id="KW-1185">Reference proteome</keyword>
<dbReference type="KEGG" id="ned:HUN01_09220"/>
<organism evidence="1 2">
    <name type="scientific">Nostoc edaphicum CCNP1411</name>
    <dbReference type="NCBI Taxonomy" id="1472755"/>
    <lineage>
        <taxon>Bacteria</taxon>
        <taxon>Bacillati</taxon>
        <taxon>Cyanobacteriota</taxon>
        <taxon>Cyanophyceae</taxon>
        <taxon>Nostocales</taxon>
        <taxon>Nostocaceae</taxon>
        <taxon>Nostoc</taxon>
    </lineage>
</organism>
<protein>
    <submittedName>
        <fullName evidence="1">Uncharacterized protein</fullName>
    </submittedName>
</protein>
<reference evidence="2" key="1">
    <citation type="submission" date="2020-06" db="EMBL/GenBank/DDBJ databases">
        <title>Nostoc edaphicum CCNP1411 genome.</title>
        <authorList>
            <person name="Fidor A."/>
            <person name="Grabski M."/>
            <person name="Gawor J."/>
            <person name="Gromadka R."/>
            <person name="Wegrzyn G."/>
            <person name="Mazur-Marzec H."/>
        </authorList>
    </citation>
    <scope>NUCLEOTIDE SEQUENCE [LARGE SCALE GENOMIC DNA]</scope>
    <source>
        <strain evidence="2">CCNP1411</strain>
    </source>
</reference>
<accession>A0A7D7LBM0</accession>
<name>A0A7D7LBM0_9NOSO</name>
<dbReference type="AlphaFoldDB" id="A0A7D7LBM0"/>
<evidence type="ECO:0000313" key="2">
    <source>
        <dbReference type="Proteomes" id="UP000514713"/>
    </source>
</evidence>
<evidence type="ECO:0000313" key="1">
    <source>
        <dbReference type="EMBL" id="QMS87754.1"/>
    </source>
</evidence>
<proteinExistence type="predicted"/>
<dbReference type="RefSeq" id="WP_181931008.1">
    <property type="nucleotide sequence ID" value="NZ_CP054698.1"/>
</dbReference>